<keyword evidence="2" id="KW-1185">Reference proteome</keyword>
<reference evidence="3" key="3">
    <citation type="submission" date="2025-08" db="UniProtKB">
        <authorList>
            <consortium name="RefSeq"/>
        </authorList>
    </citation>
    <scope>IDENTIFICATION</scope>
    <source>
        <strain evidence="3">NI907</strain>
    </source>
</reference>
<proteinExistence type="predicted"/>
<accession>A0A6P8B1R9</accession>
<sequence length="133" mass="14476">MSYHSSKYGVPVIISSKDERRSSVSSTDSRSSSSSRYSGSSVYSYSSAGASSRTSYSDSSYRDSTSKQRSGRSEVVVVNTSRRSNPSRSSPTPDYGHVSERYTYPTYSSSSSRGSSGGSSSSRSSHTYYEPRR</sequence>
<feature type="compositionally biased region" description="Low complexity" evidence="1">
    <location>
        <begin position="108"/>
        <end position="125"/>
    </location>
</feature>
<feature type="compositionally biased region" description="Low complexity" evidence="1">
    <location>
        <begin position="23"/>
        <end position="59"/>
    </location>
</feature>
<dbReference type="AlphaFoldDB" id="A0A6P8B1R9"/>
<reference evidence="3" key="1">
    <citation type="journal article" date="2019" name="Mol. Biol. Evol.">
        <title>Blast fungal genomes show frequent chromosomal changes, gene gains and losses, and effector gene turnover.</title>
        <authorList>
            <person name="Gomez Luciano L.B."/>
            <person name="Jason Tsai I."/>
            <person name="Chuma I."/>
            <person name="Tosa Y."/>
            <person name="Chen Y.H."/>
            <person name="Li J.Y."/>
            <person name="Li M.Y."/>
            <person name="Jade Lu M.Y."/>
            <person name="Nakayashiki H."/>
            <person name="Li W.H."/>
        </authorList>
    </citation>
    <scope>NUCLEOTIDE SEQUENCE</scope>
    <source>
        <strain evidence="3">NI907</strain>
    </source>
</reference>
<evidence type="ECO:0000313" key="2">
    <source>
        <dbReference type="Proteomes" id="UP000515153"/>
    </source>
</evidence>
<evidence type="ECO:0000313" key="3">
    <source>
        <dbReference type="RefSeq" id="XP_030981112.1"/>
    </source>
</evidence>
<dbReference type="KEGG" id="pgri:PgNI_07661"/>
<name>A0A6P8B1R9_PYRGI</name>
<dbReference type="GeneID" id="41962580"/>
<evidence type="ECO:0000256" key="1">
    <source>
        <dbReference type="SAM" id="MobiDB-lite"/>
    </source>
</evidence>
<feature type="region of interest" description="Disordered" evidence="1">
    <location>
        <begin position="1"/>
        <end position="133"/>
    </location>
</feature>
<protein>
    <submittedName>
        <fullName evidence="3">Uncharacterized protein</fullName>
    </submittedName>
</protein>
<feature type="compositionally biased region" description="Low complexity" evidence="1">
    <location>
        <begin position="73"/>
        <end position="92"/>
    </location>
</feature>
<organism evidence="2 3">
    <name type="scientific">Pyricularia grisea</name>
    <name type="common">Crabgrass-specific blast fungus</name>
    <name type="synonym">Magnaporthe grisea</name>
    <dbReference type="NCBI Taxonomy" id="148305"/>
    <lineage>
        <taxon>Eukaryota</taxon>
        <taxon>Fungi</taxon>
        <taxon>Dikarya</taxon>
        <taxon>Ascomycota</taxon>
        <taxon>Pezizomycotina</taxon>
        <taxon>Sordariomycetes</taxon>
        <taxon>Sordariomycetidae</taxon>
        <taxon>Magnaporthales</taxon>
        <taxon>Pyriculariaceae</taxon>
        <taxon>Pyricularia</taxon>
    </lineage>
</organism>
<reference evidence="3" key="2">
    <citation type="submission" date="2019-10" db="EMBL/GenBank/DDBJ databases">
        <authorList>
            <consortium name="NCBI Genome Project"/>
        </authorList>
    </citation>
    <scope>NUCLEOTIDE SEQUENCE</scope>
    <source>
        <strain evidence="3">NI907</strain>
    </source>
</reference>
<dbReference type="RefSeq" id="XP_030981112.1">
    <property type="nucleotide sequence ID" value="XM_031127671.1"/>
</dbReference>
<dbReference type="Proteomes" id="UP000515153">
    <property type="component" value="Unplaced"/>
</dbReference>
<gene>
    <name evidence="3" type="ORF">PgNI_07661</name>
</gene>